<reference evidence="3" key="1">
    <citation type="submission" date="2022-11" db="UniProtKB">
        <authorList>
            <consortium name="WormBaseParasite"/>
        </authorList>
    </citation>
    <scope>IDENTIFICATION</scope>
</reference>
<evidence type="ECO:0000313" key="3">
    <source>
        <dbReference type="WBParaSite" id="scaffold28503_cov265.g20669"/>
    </source>
</evidence>
<name>A0A915M6Y2_MELJA</name>
<dbReference type="AlphaFoldDB" id="A0A915M6Y2"/>
<accession>A0A915M6Y2</accession>
<keyword evidence="2" id="KW-1185">Reference proteome</keyword>
<evidence type="ECO:0000256" key="1">
    <source>
        <dbReference type="SAM" id="MobiDB-lite"/>
    </source>
</evidence>
<dbReference type="WBParaSite" id="scaffold28503_cov265.g20669">
    <property type="protein sequence ID" value="scaffold28503_cov265.g20669"/>
    <property type="gene ID" value="scaffold28503_cov265.g20669"/>
</dbReference>
<protein>
    <submittedName>
        <fullName evidence="3">Uncharacterized protein</fullName>
    </submittedName>
</protein>
<feature type="region of interest" description="Disordered" evidence="1">
    <location>
        <begin position="1"/>
        <end position="22"/>
    </location>
</feature>
<evidence type="ECO:0000313" key="2">
    <source>
        <dbReference type="Proteomes" id="UP000887561"/>
    </source>
</evidence>
<feature type="compositionally biased region" description="Polar residues" evidence="1">
    <location>
        <begin position="8"/>
        <end position="22"/>
    </location>
</feature>
<sequence length="64" mass="7592">FLDEENQIENYENLENNEQTSNTEINDNFDIQKQSALVVNNNMEQKNEIRELPLKVNNMITNIH</sequence>
<dbReference type="Proteomes" id="UP000887561">
    <property type="component" value="Unplaced"/>
</dbReference>
<proteinExistence type="predicted"/>
<organism evidence="2 3">
    <name type="scientific">Meloidogyne javanica</name>
    <name type="common">Root-knot nematode worm</name>
    <dbReference type="NCBI Taxonomy" id="6303"/>
    <lineage>
        <taxon>Eukaryota</taxon>
        <taxon>Metazoa</taxon>
        <taxon>Ecdysozoa</taxon>
        <taxon>Nematoda</taxon>
        <taxon>Chromadorea</taxon>
        <taxon>Rhabditida</taxon>
        <taxon>Tylenchina</taxon>
        <taxon>Tylenchomorpha</taxon>
        <taxon>Tylenchoidea</taxon>
        <taxon>Meloidogynidae</taxon>
        <taxon>Meloidogyninae</taxon>
        <taxon>Meloidogyne</taxon>
        <taxon>Meloidogyne incognita group</taxon>
    </lineage>
</organism>